<dbReference type="Proteomes" id="UP000308886">
    <property type="component" value="Unassembled WGS sequence"/>
</dbReference>
<accession>A0AC61QPT8</accession>
<protein>
    <submittedName>
        <fullName evidence="1">Uncharacterized protein</fullName>
    </submittedName>
</protein>
<name>A0AC61QPT8_9BACT</name>
<organism evidence="1 2">
    <name type="scientific">Palleniella muris</name>
    <dbReference type="NCBI Taxonomy" id="3038145"/>
    <lineage>
        <taxon>Bacteria</taxon>
        <taxon>Pseudomonadati</taxon>
        <taxon>Bacteroidota</taxon>
        <taxon>Bacteroidia</taxon>
        <taxon>Bacteroidales</taxon>
        <taxon>Prevotellaceae</taxon>
        <taxon>Palleniella</taxon>
    </lineage>
</organism>
<proteinExistence type="predicted"/>
<dbReference type="EMBL" id="SRZC01000012">
    <property type="protein sequence ID" value="TGX82026.1"/>
    <property type="molecule type" value="Genomic_DNA"/>
</dbReference>
<evidence type="ECO:0000313" key="1">
    <source>
        <dbReference type="EMBL" id="TGX82026.1"/>
    </source>
</evidence>
<keyword evidence="2" id="KW-1185">Reference proteome</keyword>
<comment type="caution">
    <text evidence="1">The sequence shown here is derived from an EMBL/GenBank/DDBJ whole genome shotgun (WGS) entry which is preliminary data.</text>
</comment>
<evidence type="ECO:0000313" key="2">
    <source>
        <dbReference type="Proteomes" id="UP000308886"/>
    </source>
</evidence>
<gene>
    <name evidence="1" type="ORF">E5358_08135</name>
</gene>
<reference evidence="1" key="1">
    <citation type="submission" date="2019-04" db="EMBL/GenBank/DDBJ databases">
        <title>Microbes associate with the intestines of laboratory mice.</title>
        <authorList>
            <person name="Navarre W."/>
            <person name="Wong E."/>
            <person name="Huang K."/>
            <person name="Tropini C."/>
            <person name="Ng K."/>
            <person name="Yu B."/>
        </authorList>
    </citation>
    <scope>NUCLEOTIDE SEQUENCE</scope>
    <source>
        <strain evidence="1">NM73_A23</strain>
    </source>
</reference>
<sequence>MTDYPSKKTMARQIAALLPMFLLGMLVSACNGSDSEAKSFSDANAALEDYEAFLRSVSKQKTLSNSELVSSVLEWKALDDSVTAAMFRDSVHTNRAVVDSTYFSLRDSITDKLTSLVDSRKRSFQDYLDFSLAVNRPRLDSLSNQLMMSAHRFYASMDSVPVFNMDNVSTIHRYEDILDDATRRGIHTKRDLFLFLRNEDRAFRSFLVHLPTLGGIPLAKVRDSSSALMKEMVELCQGDNPAFTTSEVVILLTMRNNRRLLQNALQCVNDINNRKVKGGDQAAAYLWMLLQPWISFDGFALSLMSEAQIGTLKILATETPKCVVKLGKPQFPIDTDELPSLLIKTTITNL</sequence>